<comment type="caution">
    <text evidence="1">The sequence shown here is derived from an EMBL/GenBank/DDBJ whole genome shotgun (WGS) entry which is preliminary data.</text>
</comment>
<keyword evidence="2" id="KW-1185">Reference proteome</keyword>
<accession>A0AAW1UH47</accession>
<organism evidence="1 2">
    <name type="scientific">Henosepilachna vigintioctopunctata</name>
    <dbReference type="NCBI Taxonomy" id="420089"/>
    <lineage>
        <taxon>Eukaryota</taxon>
        <taxon>Metazoa</taxon>
        <taxon>Ecdysozoa</taxon>
        <taxon>Arthropoda</taxon>
        <taxon>Hexapoda</taxon>
        <taxon>Insecta</taxon>
        <taxon>Pterygota</taxon>
        <taxon>Neoptera</taxon>
        <taxon>Endopterygota</taxon>
        <taxon>Coleoptera</taxon>
        <taxon>Polyphaga</taxon>
        <taxon>Cucujiformia</taxon>
        <taxon>Coccinelloidea</taxon>
        <taxon>Coccinellidae</taxon>
        <taxon>Epilachninae</taxon>
        <taxon>Epilachnini</taxon>
        <taxon>Henosepilachna</taxon>
    </lineage>
</organism>
<proteinExistence type="predicted"/>
<reference evidence="1 2" key="1">
    <citation type="submission" date="2023-03" db="EMBL/GenBank/DDBJ databases">
        <title>Genome insight into feeding habits of ladybird beetles.</title>
        <authorList>
            <person name="Li H.-S."/>
            <person name="Huang Y.-H."/>
            <person name="Pang H."/>
        </authorList>
    </citation>
    <scope>NUCLEOTIDE SEQUENCE [LARGE SCALE GENOMIC DNA]</scope>
    <source>
        <strain evidence="1">SYSU_2023b</strain>
        <tissue evidence="1">Whole body</tissue>
    </source>
</reference>
<evidence type="ECO:0000313" key="2">
    <source>
        <dbReference type="Proteomes" id="UP001431783"/>
    </source>
</evidence>
<dbReference type="EMBL" id="JARQZJ010000070">
    <property type="protein sequence ID" value="KAK9881815.1"/>
    <property type="molecule type" value="Genomic_DNA"/>
</dbReference>
<sequence>MFANKNIKFLTTLAEYKRSFTGRIVLSSLVKRKFKKYRQTRQNSYNSIFSEVSKVIYSFPTMKSTATSILSVLLLTCILHITSSQEAKEVGMEPISEKTNTLLDFYAKLDNALLKANTAVSPKLYLLSPEEQKYLEYRRLLELRGNAENYEMLLPFLVAKQANLQGKTKKNAEVNRGMYSLMNHMDLFNAGKRGYHL</sequence>
<gene>
    <name evidence="1" type="ORF">WA026_017329</name>
</gene>
<protein>
    <submittedName>
        <fullName evidence="1">Uncharacterized protein</fullName>
    </submittedName>
</protein>
<dbReference type="AlphaFoldDB" id="A0AAW1UH47"/>
<name>A0AAW1UH47_9CUCU</name>
<evidence type="ECO:0000313" key="1">
    <source>
        <dbReference type="EMBL" id="KAK9881815.1"/>
    </source>
</evidence>
<dbReference type="Proteomes" id="UP001431783">
    <property type="component" value="Unassembled WGS sequence"/>
</dbReference>